<evidence type="ECO:0000313" key="2">
    <source>
        <dbReference type="Proteomes" id="UP000481852"/>
    </source>
</evidence>
<sequence>MTASIESVWNPWHGCHRISSGCRYCPVFQKDYKYGRNPELVFRTKSFDLPMQMDRSHHYRLNPGDGLVHTCTTSDFFLPEADSWRDEAWSMMKFRPDLTFLINTKRPDRIADHLPEDWNDGSAYENIHINCCVESQYTADLRLRKFILPPILHKSITVDPMLGPVRISKYLQSGEIEAVSCSGETGPGARICDFSWVLRLMLECVDNNVPFRFEMTGSNFRKGNEIYSLSEEKQSTQAMKACVNYRVCG</sequence>
<dbReference type="EMBL" id="VULZ01000002">
    <property type="protein sequence ID" value="MSS13888.1"/>
    <property type="molecule type" value="Genomic_DNA"/>
</dbReference>
<keyword evidence="2" id="KW-1185">Reference proteome</keyword>
<name>A0A6L5X3G3_9FIRM</name>
<protein>
    <submittedName>
        <fullName evidence="1">DUF5131 family protein</fullName>
    </submittedName>
</protein>
<accession>A0A6L5X3G3</accession>
<gene>
    <name evidence="1" type="ORF">FYJ35_02325</name>
</gene>
<comment type="caution">
    <text evidence="1">The sequence shown here is derived from an EMBL/GenBank/DDBJ whole genome shotgun (WGS) entry which is preliminary data.</text>
</comment>
<proteinExistence type="predicted"/>
<dbReference type="Pfam" id="PF07505">
    <property type="entry name" value="DUF5131"/>
    <property type="match status" value="1"/>
</dbReference>
<reference evidence="1 2" key="1">
    <citation type="submission" date="2019-08" db="EMBL/GenBank/DDBJ databases">
        <title>In-depth cultivation of the pig gut microbiome towards novel bacterial diversity and tailored functional studies.</title>
        <authorList>
            <person name="Wylensek D."/>
            <person name="Hitch T.C.A."/>
            <person name="Clavel T."/>
        </authorList>
    </citation>
    <scope>NUCLEOTIDE SEQUENCE [LARGE SCALE GENOMIC DNA]</scope>
    <source>
        <strain evidence="1 2">Oil+RF-744-WCA-WT-11</strain>
    </source>
</reference>
<dbReference type="AlphaFoldDB" id="A0A6L5X3G3"/>
<organism evidence="1 2">
    <name type="scientific">Porcincola intestinalis</name>
    <dbReference type="NCBI Taxonomy" id="2606632"/>
    <lineage>
        <taxon>Bacteria</taxon>
        <taxon>Bacillati</taxon>
        <taxon>Bacillota</taxon>
        <taxon>Clostridia</taxon>
        <taxon>Lachnospirales</taxon>
        <taxon>Lachnospiraceae</taxon>
        <taxon>Porcincola</taxon>
    </lineage>
</organism>
<dbReference type="InterPro" id="IPR011101">
    <property type="entry name" value="DUF5131"/>
</dbReference>
<dbReference type="Proteomes" id="UP000481852">
    <property type="component" value="Unassembled WGS sequence"/>
</dbReference>
<evidence type="ECO:0000313" key="1">
    <source>
        <dbReference type="EMBL" id="MSS13888.1"/>
    </source>
</evidence>